<evidence type="ECO:0000313" key="3">
    <source>
        <dbReference type="Proteomes" id="UP001283361"/>
    </source>
</evidence>
<comment type="caution">
    <text evidence="2">The sequence shown here is derived from an EMBL/GenBank/DDBJ whole genome shotgun (WGS) entry which is preliminary data.</text>
</comment>
<protein>
    <submittedName>
        <fullName evidence="2">Uncharacterized protein</fullName>
    </submittedName>
</protein>
<sequence length="69" mass="7641">MFTAINGSGQKSKLIPVQIKPSVQRVERNSPHPSRRECDRRDVIQLGARGSSGCLEPRPPHVQAELPNI</sequence>
<feature type="region of interest" description="Disordered" evidence="1">
    <location>
        <begin position="49"/>
        <end position="69"/>
    </location>
</feature>
<dbReference type="AlphaFoldDB" id="A0AAE1A6J2"/>
<proteinExistence type="predicted"/>
<dbReference type="Proteomes" id="UP001283361">
    <property type="component" value="Unassembled WGS sequence"/>
</dbReference>
<accession>A0AAE1A6J2</accession>
<keyword evidence="3" id="KW-1185">Reference proteome</keyword>
<organism evidence="2 3">
    <name type="scientific">Elysia crispata</name>
    <name type="common">lettuce slug</name>
    <dbReference type="NCBI Taxonomy" id="231223"/>
    <lineage>
        <taxon>Eukaryota</taxon>
        <taxon>Metazoa</taxon>
        <taxon>Spiralia</taxon>
        <taxon>Lophotrochozoa</taxon>
        <taxon>Mollusca</taxon>
        <taxon>Gastropoda</taxon>
        <taxon>Heterobranchia</taxon>
        <taxon>Euthyneura</taxon>
        <taxon>Panpulmonata</taxon>
        <taxon>Sacoglossa</taxon>
        <taxon>Placobranchoidea</taxon>
        <taxon>Plakobranchidae</taxon>
        <taxon>Elysia</taxon>
    </lineage>
</organism>
<dbReference type="EMBL" id="JAWDGP010002623">
    <property type="protein sequence ID" value="KAK3781566.1"/>
    <property type="molecule type" value="Genomic_DNA"/>
</dbReference>
<evidence type="ECO:0000313" key="2">
    <source>
        <dbReference type="EMBL" id="KAK3781566.1"/>
    </source>
</evidence>
<reference evidence="2" key="1">
    <citation type="journal article" date="2023" name="G3 (Bethesda)">
        <title>A reference genome for the long-term kleptoplast-retaining sea slug Elysia crispata morphotype clarki.</title>
        <authorList>
            <person name="Eastman K.E."/>
            <person name="Pendleton A.L."/>
            <person name="Shaikh M.A."/>
            <person name="Suttiyut T."/>
            <person name="Ogas R."/>
            <person name="Tomko P."/>
            <person name="Gavelis G."/>
            <person name="Widhalm J.R."/>
            <person name="Wisecaver J.H."/>
        </authorList>
    </citation>
    <scope>NUCLEOTIDE SEQUENCE</scope>
    <source>
        <strain evidence="2">ECLA1</strain>
    </source>
</reference>
<evidence type="ECO:0000256" key="1">
    <source>
        <dbReference type="SAM" id="MobiDB-lite"/>
    </source>
</evidence>
<name>A0AAE1A6J2_9GAST</name>
<gene>
    <name evidence="2" type="ORF">RRG08_054905</name>
</gene>